<dbReference type="AlphaFoldDB" id="A0A4Z0AAR9"/>
<dbReference type="STRING" id="135208.A0A4Z0AAR9"/>
<evidence type="ECO:0000313" key="2">
    <source>
        <dbReference type="EMBL" id="TFY83344.1"/>
    </source>
</evidence>
<feature type="region of interest" description="Disordered" evidence="1">
    <location>
        <begin position="319"/>
        <end position="338"/>
    </location>
</feature>
<reference evidence="2 3" key="1">
    <citation type="submission" date="2019-02" db="EMBL/GenBank/DDBJ databases">
        <title>Genome sequencing of the rare red list fungi Hericium alpestre (H. flagellum).</title>
        <authorList>
            <person name="Buettner E."/>
            <person name="Kellner H."/>
        </authorList>
    </citation>
    <scope>NUCLEOTIDE SEQUENCE [LARGE SCALE GENOMIC DNA]</scope>
    <source>
        <strain evidence="2 3">DSM 108284</strain>
    </source>
</reference>
<proteinExistence type="predicted"/>
<dbReference type="EMBL" id="SFCI01000035">
    <property type="protein sequence ID" value="TFY83344.1"/>
    <property type="molecule type" value="Genomic_DNA"/>
</dbReference>
<gene>
    <name evidence="2" type="ORF">EWM64_g665</name>
</gene>
<dbReference type="OrthoDB" id="3172239at2759"/>
<sequence>MPFIEELMLHNATPLFPMDSAVIAAPERVVTLPHLQSLDLSTEAIRLAHVLNYLNLPNLRKIHADCTSTFESAADVLAILPLFSKHCHGAHDAGPLKSLIFAGGRNMVKIIAFNEPNRDHPIDNPIALLAAVFTSRITLTVTATQTGWEFGAEEKIFESTAMTLPIKDVESFTAQDVERAFFLSWRKCMPWRNLRRFTLVGGYLFTVADSLLKNTLDESDKMQIQPSPEDEESLSGLLFPQLTTLALVETDLLEYDLSMMFCDFIVARSELGLPIQELVILRCEVDIDMLDRFRGLVPTITWDGIERPFTDGEIDAFMGGDGLDNSDEEDDDDDMPEFGGNNHLNIPDPLISMLLHGYGLGSPPPAL</sequence>
<evidence type="ECO:0000256" key="1">
    <source>
        <dbReference type="SAM" id="MobiDB-lite"/>
    </source>
</evidence>
<dbReference type="Proteomes" id="UP000298061">
    <property type="component" value="Unassembled WGS sequence"/>
</dbReference>
<name>A0A4Z0AAR9_9AGAM</name>
<protein>
    <submittedName>
        <fullName evidence="2">Uncharacterized protein</fullName>
    </submittedName>
</protein>
<keyword evidence="3" id="KW-1185">Reference proteome</keyword>
<accession>A0A4Z0AAR9</accession>
<comment type="caution">
    <text evidence="2">The sequence shown here is derived from an EMBL/GenBank/DDBJ whole genome shotgun (WGS) entry which is preliminary data.</text>
</comment>
<feature type="compositionally biased region" description="Acidic residues" evidence="1">
    <location>
        <begin position="324"/>
        <end position="336"/>
    </location>
</feature>
<evidence type="ECO:0000313" key="3">
    <source>
        <dbReference type="Proteomes" id="UP000298061"/>
    </source>
</evidence>
<organism evidence="2 3">
    <name type="scientific">Hericium alpestre</name>
    <dbReference type="NCBI Taxonomy" id="135208"/>
    <lineage>
        <taxon>Eukaryota</taxon>
        <taxon>Fungi</taxon>
        <taxon>Dikarya</taxon>
        <taxon>Basidiomycota</taxon>
        <taxon>Agaricomycotina</taxon>
        <taxon>Agaricomycetes</taxon>
        <taxon>Russulales</taxon>
        <taxon>Hericiaceae</taxon>
        <taxon>Hericium</taxon>
    </lineage>
</organism>